<dbReference type="OrthoDB" id="2246127at2759"/>
<name>A0A4S4M1K5_9APHY</name>
<evidence type="ECO:0000313" key="3">
    <source>
        <dbReference type="Proteomes" id="UP000308730"/>
    </source>
</evidence>
<dbReference type="PANTHER" id="PTHR31912">
    <property type="entry name" value="IP13529P"/>
    <property type="match status" value="1"/>
</dbReference>
<evidence type="ECO:0000256" key="1">
    <source>
        <dbReference type="SAM" id="MobiDB-lite"/>
    </source>
</evidence>
<dbReference type="Proteomes" id="UP000308730">
    <property type="component" value="Unassembled WGS sequence"/>
</dbReference>
<feature type="compositionally biased region" description="Basic and acidic residues" evidence="1">
    <location>
        <begin position="537"/>
        <end position="553"/>
    </location>
</feature>
<proteinExistence type="predicted"/>
<evidence type="ECO:0000313" key="2">
    <source>
        <dbReference type="EMBL" id="THH18949.1"/>
    </source>
</evidence>
<feature type="region of interest" description="Disordered" evidence="1">
    <location>
        <begin position="88"/>
        <end position="123"/>
    </location>
</feature>
<accession>A0A4S4M1K5</accession>
<feature type="region of interest" description="Disordered" evidence="1">
    <location>
        <begin position="1145"/>
        <end position="1203"/>
    </location>
</feature>
<keyword evidence="3" id="KW-1185">Reference proteome</keyword>
<feature type="region of interest" description="Disordered" evidence="1">
    <location>
        <begin position="44"/>
        <end position="65"/>
    </location>
</feature>
<feature type="compositionally biased region" description="Basic residues" evidence="1">
    <location>
        <begin position="1154"/>
        <end position="1170"/>
    </location>
</feature>
<organism evidence="2 3">
    <name type="scientific">Antrodiella citrinella</name>
    <dbReference type="NCBI Taxonomy" id="2447956"/>
    <lineage>
        <taxon>Eukaryota</taxon>
        <taxon>Fungi</taxon>
        <taxon>Dikarya</taxon>
        <taxon>Basidiomycota</taxon>
        <taxon>Agaricomycotina</taxon>
        <taxon>Agaricomycetes</taxon>
        <taxon>Polyporales</taxon>
        <taxon>Steccherinaceae</taxon>
        <taxon>Antrodiella</taxon>
    </lineage>
</organism>
<dbReference type="PANTHER" id="PTHR31912:SF34">
    <property type="entry name" value="NOTOCHORD-RELATED PROTEIN"/>
    <property type="match status" value="1"/>
</dbReference>
<gene>
    <name evidence="2" type="ORF">EUX98_g8870</name>
</gene>
<sequence length="1203" mass="133265">MTRPLLAPFQDGSTAAPIEEGNLSDATTTAVHMLLADMSVPDITSYMDDKSTDPPSPTSEDDSDHGIEAGAAVLAQSMLNFLDDDALSEEEEIERSEGARTPDEQLFGDDNDNGSRKRTRSDVAEQNVSAEWYPWPNKIGCTIDILMNLPRSVFSQRQLDIFLWVLAVNDIRDTPSASSVLRLQTVLQTMCGIRTLSYKGVLGHNYSVNSLADMIAQEMANPRVRPHLQFYPEDNGKSVNEYWQASHWLEEADPTKLTPLAIVNDQHFFVFEPCLLRDGRTCMPVRWFKRCEIRSGKKVDILYAKAWLLGAAVSDTCSGWIVDEFDSIEVSQDDLLISFGVWQSSGSTQGLPPATSILGFKECADGELKQWTMTNAAEGNRWRGLANGSRVYSFPIWLYCDDTSGNLSKKWNAHNSFLFTPAGLPRSRVHNEYNVHFLCTSNSAPPLEMDAWENGIWAWDEQHNERVLVIPFVVALLGDNPMQSELSCHIGLGGKFFCRVCKVSSESSHVTAVSAVMTSVAAAAHLPSHADTQRNPSSDDGHHSEEDEEHRRLENLSDNESIAGSAASAAGSATAATKKTKIETMAGMLDRVKRFVKIGPLRKKEQSVDELKSMFTLASSVGNVVNIKTRKTETGLKDKALDSFMERLHASYKKLTGGLHRKQTALDAYIATLPPIEKMMSPVWRIKVEVLHVVLLGFVKYFWRDAIHNQLKTDNQKELLITRLNSLDTSGLGLAKMLAGRTLVQYAGSLTGRDFRAIAQVAPFVLYGLVPPKCYDAWLSLSALVPLIWQPEIPDIDAHLRQLTVAVKNFLAATARWTPQAFESFNAVIRAQSVHSNRQAPSFDIAKAFAHGNRIRHLLSGGFIRERRPESRPVARSPSLSSSFHVADSVWRKAGTAALQLVATRNVMTGYLGLNERDQTRWGHVIPDSKTPACTFHETLSGQRFPDSMQLTPAELKLPLCKTSKAMVLLNGDSCPLGQYILYRSPGAARGSVPLIGCVREILQQVTTVNFRQSMPDAILVQRYQSTGNVDPYNMPGVMPEEEYDFLPPQNILCTANVQHQCAKFECEDSAFVFIRQERQLSDQTRPVIEHKEAQHLVLNTARMRDAVHMNLMYNQVDPQTIDHSLEEAVTAGVAAVIDARKNNTANDLDRAPNRGRGRSHGRGRGRGRGTQRDVESGRGRGLELGRGHGHGHAGTGLDTEGA</sequence>
<feature type="region of interest" description="Disordered" evidence="1">
    <location>
        <begin position="1"/>
        <end position="21"/>
    </location>
</feature>
<feature type="region of interest" description="Disordered" evidence="1">
    <location>
        <begin position="525"/>
        <end position="553"/>
    </location>
</feature>
<protein>
    <submittedName>
        <fullName evidence="2">Uncharacterized protein</fullName>
    </submittedName>
</protein>
<reference evidence="2 3" key="1">
    <citation type="submission" date="2019-02" db="EMBL/GenBank/DDBJ databases">
        <title>Genome sequencing of the rare red list fungi Antrodiella citrinella (Flaviporus citrinellus).</title>
        <authorList>
            <person name="Buettner E."/>
            <person name="Kellner H."/>
        </authorList>
    </citation>
    <scope>NUCLEOTIDE SEQUENCE [LARGE SCALE GENOMIC DNA]</scope>
    <source>
        <strain evidence="2 3">DSM 108506</strain>
    </source>
</reference>
<comment type="caution">
    <text evidence="2">The sequence shown here is derived from an EMBL/GenBank/DDBJ whole genome shotgun (WGS) entry which is preliminary data.</text>
</comment>
<dbReference type="EMBL" id="SGPM01000565">
    <property type="protein sequence ID" value="THH18949.1"/>
    <property type="molecule type" value="Genomic_DNA"/>
</dbReference>
<feature type="compositionally biased region" description="Basic and acidic residues" evidence="1">
    <location>
        <begin position="1171"/>
        <end position="1187"/>
    </location>
</feature>
<dbReference type="AlphaFoldDB" id="A0A4S4M1K5"/>